<dbReference type="STRING" id="101127.A0A1X2GVB5"/>
<dbReference type="Pfam" id="PF01852">
    <property type="entry name" value="START"/>
    <property type="match status" value="1"/>
</dbReference>
<dbReference type="InterPro" id="IPR023393">
    <property type="entry name" value="START-like_dom_sf"/>
</dbReference>
<dbReference type="GO" id="GO:0008289">
    <property type="term" value="F:lipid binding"/>
    <property type="evidence" value="ECO:0007669"/>
    <property type="project" value="InterPro"/>
</dbReference>
<reference evidence="2 3" key="1">
    <citation type="submission" date="2016-07" db="EMBL/GenBank/DDBJ databases">
        <title>Pervasive Adenine N6-methylation of Active Genes in Fungi.</title>
        <authorList>
            <consortium name="DOE Joint Genome Institute"/>
            <person name="Mondo S.J."/>
            <person name="Dannebaum R.O."/>
            <person name="Kuo R.C."/>
            <person name="Labutti K."/>
            <person name="Haridas S."/>
            <person name="Kuo A."/>
            <person name="Salamov A."/>
            <person name="Ahrendt S.R."/>
            <person name="Lipzen A."/>
            <person name="Sullivan W."/>
            <person name="Andreopoulos W.B."/>
            <person name="Clum A."/>
            <person name="Lindquist E."/>
            <person name="Daum C."/>
            <person name="Ramamoorthy G.K."/>
            <person name="Gryganskyi A."/>
            <person name="Culley D."/>
            <person name="Magnuson J.K."/>
            <person name="James T.Y."/>
            <person name="O'Malley M.A."/>
            <person name="Stajich J.E."/>
            <person name="Spatafora J.W."/>
            <person name="Visel A."/>
            <person name="Grigoriev I.V."/>
        </authorList>
    </citation>
    <scope>NUCLEOTIDE SEQUENCE [LARGE SCALE GENOMIC DNA]</scope>
    <source>
        <strain evidence="2 3">NRRL 3301</strain>
    </source>
</reference>
<organism evidence="2 3">
    <name type="scientific">Hesseltinella vesiculosa</name>
    <dbReference type="NCBI Taxonomy" id="101127"/>
    <lineage>
        <taxon>Eukaryota</taxon>
        <taxon>Fungi</taxon>
        <taxon>Fungi incertae sedis</taxon>
        <taxon>Mucoromycota</taxon>
        <taxon>Mucoromycotina</taxon>
        <taxon>Mucoromycetes</taxon>
        <taxon>Mucorales</taxon>
        <taxon>Cunninghamellaceae</taxon>
        <taxon>Hesseltinella</taxon>
    </lineage>
</organism>
<feature type="domain" description="START" evidence="1">
    <location>
        <begin position="30"/>
        <end position="198"/>
    </location>
</feature>
<protein>
    <submittedName>
        <fullName evidence="2">Bet v1-like protein</fullName>
    </submittedName>
</protein>
<evidence type="ECO:0000313" key="3">
    <source>
        <dbReference type="Proteomes" id="UP000242146"/>
    </source>
</evidence>
<dbReference type="Proteomes" id="UP000242146">
    <property type="component" value="Unassembled WGS sequence"/>
</dbReference>
<dbReference type="InterPro" id="IPR002913">
    <property type="entry name" value="START_lipid-bd_dom"/>
</dbReference>
<keyword evidence="3" id="KW-1185">Reference proteome</keyword>
<dbReference type="PANTHER" id="PTHR19308:SF14">
    <property type="entry name" value="START DOMAIN-CONTAINING PROTEIN"/>
    <property type="match status" value="1"/>
</dbReference>
<sequence length="309" mass="34762">MPVAEIPRQRHQDTLDRGMAVFRKITGSLDGWTFVQEKNGVKLYNRQPDNPSEPLIVRGDYHYPGAKDCTPLDFSGITCYAGCRRIWDNRFADSDYLYYRTRYSALLYTTTKPTWPVSARDFLNVTLREDHGDVMFLGTFAVEDETKPPVEGYVRGSILIGGMRCWKHEQGGLGITYIAQVNFGGMLPPPLAKSVMQQIPLCAGKMAEYHKKHGFPPNTYLHAGFLTSETFDHDKHTYTLRIHSDANASGNRSSPDAEIICCKKMYSKGVKVTIQGSAQYQIVPCQDSPNSKVLIFNMQDHIVAIIGPK</sequence>
<dbReference type="SUPFAM" id="SSF55961">
    <property type="entry name" value="Bet v1-like"/>
    <property type="match status" value="1"/>
</dbReference>
<comment type="caution">
    <text evidence="2">The sequence shown here is derived from an EMBL/GenBank/DDBJ whole genome shotgun (WGS) entry which is preliminary data.</text>
</comment>
<evidence type="ECO:0000313" key="2">
    <source>
        <dbReference type="EMBL" id="ORX61980.1"/>
    </source>
</evidence>
<dbReference type="Gene3D" id="3.30.530.20">
    <property type="match status" value="1"/>
</dbReference>
<dbReference type="EMBL" id="MCGT01000002">
    <property type="protein sequence ID" value="ORX61980.1"/>
    <property type="molecule type" value="Genomic_DNA"/>
</dbReference>
<accession>A0A1X2GVB5</accession>
<dbReference type="PANTHER" id="PTHR19308">
    <property type="entry name" value="PHOSPHATIDYLCHOLINE TRANSFER PROTEIN"/>
    <property type="match status" value="1"/>
</dbReference>
<dbReference type="OrthoDB" id="196858at2759"/>
<gene>
    <name evidence="2" type="ORF">DM01DRAFT_1379851</name>
</gene>
<dbReference type="InterPro" id="IPR051213">
    <property type="entry name" value="START_lipid_transfer"/>
</dbReference>
<dbReference type="AlphaFoldDB" id="A0A1X2GVB5"/>
<evidence type="ECO:0000259" key="1">
    <source>
        <dbReference type="PROSITE" id="PS50848"/>
    </source>
</evidence>
<dbReference type="GO" id="GO:0005737">
    <property type="term" value="C:cytoplasm"/>
    <property type="evidence" value="ECO:0007669"/>
    <property type="project" value="UniProtKB-ARBA"/>
</dbReference>
<name>A0A1X2GVB5_9FUNG</name>
<proteinExistence type="predicted"/>
<dbReference type="CDD" id="cd00177">
    <property type="entry name" value="START"/>
    <property type="match status" value="1"/>
</dbReference>
<dbReference type="PROSITE" id="PS50848">
    <property type="entry name" value="START"/>
    <property type="match status" value="1"/>
</dbReference>